<accession>A0A5C3NIT1</accession>
<name>A0A5C3NIT1_9AGAM</name>
<reference evidence="1 2" key="1">
    <citation type="journal article" date="2019" name="Nat. Ecol. Evol.">
        <title>Megaphylogeny resolves global patterns of mushroom evolution.</title>
        <authorList>
            <person name="Varga T."/>
            <person name="Krizsan K."/>
            <person name="Foldi C."/>
            <person name="Dima B."/>
            <person name="Sanchez-Garcia M."/>
            <person name="Sanchez-Ramirez S."/>
            <person name="Szollosi G.J."/>
            <person name="Szarkandi J.G."/>
            <person name="Papp V."/>
            <person name="Albert L."/>
            <person name="Andreopoulos W."/>
            <person name="Angelini C."/>
            <person name="Antonin V."/>
            <person name="Barry K.W."/>
            <person name="Bougher N.L."/>
            <person name="Buchanan P."/>
            <person name="Buyck B."/>
            <person name="Bense V."/>
            <person name="Catcheside P."/>
            <person name="Chovatia M."/>
            <person name="Cooper J."/>
            <person name="Damon W."/>
            <person name="Desjardin D."/>
            <person name="Finy P."/>
            <person name="Geml J."/>
            <person name="Haridas S."/>
            <person name="Hughes K."/>
            <person name="Justo A."/>
            <person name="Karasinski D."/>
            <person name="Kautmanova I."/>
            <person name="Kiss B."/>
            <person name="Kocsube S."/>
            <person name="Kotiranta H."/>
            <person name="LaButti K.M."/>
            <person name="Lechner B.E."/>
            <person name="Liimatainen K."/>
            <person name="Lipzen A."/>
            <person name="Lukacs Z."/>
            <person name="Mihaltcheva S."/>
            <person name="Morgado L.N."/>
            <person name="Niskanen T."/>
            <person name="Noordeloos M.E."/>
            <person name="Ohm R.A."/>
            <person name="Ortiz-Santana B."/>
            <person name="Ovrebo C."/>
            <person name="Racz N."/>
            <person name="Riley R."/>
            <person name="Savchenko A."/>
            <person name="Shiryaev A."/>
            <person name="Soop K."/>
            <person name="Spirin V."/>
            <person name="Szebenyi C."/>
            <person name="Tomsovsky M."/>
            <person name="Tulloss R.E."/>
            <person name="Uehling J."/>
            <person name="Grigoriev I.V."/>
            <person name="Vagvolgyi C."/>
            <person name="Papp T."/>
            <person name="Martin F.M."/>
            <person name="Miettinen O."/>
            <person name="Hibbett D.S."/>
            <person name="Nagy L.G."/>
        </authorList>
    </citation>
    <scope>NUCLEOTIDE SEQUENCE [LARGE SCALE GENOMIC DNA]</scope>
    <source>
        <strain evidence="1 2">OMC1185</strain>
    </source>
</reference>
<dbReference type="Proteomes" id="UP000305948">
    <property type="component" value="Unassembled WGS sequence"/>
</dbReference>
<evidence type="ECO:0000313" key="1">
    <source>
        <dbReference type="EMBL" id="TFK57170.1"/>
    </source>
</evidence>
<gene>
    <name evidence="1" type="ORF">OE88DRAFT_103858</name>
</gene>
<dbReference type="EMBL" id="ML213503">
    <property type="protein sequence ID" value="TFK57170.1"/>
    <property type="molecule type" value="Genomic_DNA"/>
</dbReference>
<proteinExistence type="predicted"/>
<protein>
    <submittedName>
        <fullName evidence="1">Uncharacterized protein</fullName>
    </submittedName>
</protein>
<organism evidence="1 2">
    <name type="scientific">Heliocybe sulcata</name>
    <dbReference type="NCBI Taxonomy" id="5364"/>
    <lineage>
        <taxon>Eukaryota</taxon>
        <taxon>Fungi</taxon>
        <taxon>Dikarya</taxon>
        <taxon>Basidiomycota</taxon>
        <taxon>Agaricomycotina</taxon>
        <taxon>Agaricomycetes</taxon>
        <taxon>Gloeophyllales</taxon>
        <taxon>Gloeophyllaceae</taxon>
        <taxon>Heliocybe</taxon>
    </lineage>
</organism>
<evidence type="ECO:0000313" key="2">
    <source>
        <dbReference type="Proteomes" id="UP000305948"/>
    </source>
</evidence>
<keyword evidence="2" id="KW-1185">Reference proteome</keyword>
<sequence>MFIVVKPTRAPTTGMVTMSSGSHAILQADHVPFTPQFLIVIIENIVQLRASPRLTPVISLFAVRRPYCFIFIPCLNCSVYIRYLLSPLSFRLIVLLSTCLQLALEGHYKSSLLYELRHRIKTRLHSLSFRHWFWSYIYTNADRPVKPRIIFDITPDSAA</sequence>
<dbReference type="AlphaFoldDB" id="A0A5C3NIT1"/>